<dbReference type="PANTHER" id="PTHR40758:SF1">
    <property type="entry name" value="CONSERVED PROTEIN"/>
    <property type="match status" value="1"/>
</dbReference>
<dbReference type="RefSeq" id="WP_192751415.1">
    <property type="nucleotide sequence ID" value="NZ_BAABJL010000197.1"/>
</dbReference>
<comment type="caution">
    <text evidence="2">The sequence shown here is derived from an EMBL/GenBank/DDBJ whole genome shotgun (WGS) entry which is preliminary data.</text>
</comment>
<feature type="domain" description="Mycothiol-dependent maleylpyruvate isomerase metal-binding" evidence="1">
    <location>
        <begin position="21"/>
        <end position="140"/>
    </location>
</feature>
<dbReference type="InterPro" id="IPR024344">
    <property type="entry name" value="MDMPI_metal-binding"/>
</dbReference>
<evidence type="ECO:0000313" key="2">
    <source>
        <dbReference type="EMBL" id="MBE1607467.1"/>
    </source>
</evidence>
<dbReference type="SUPFAM" id="SSF109854">
    <property type="entry name" value="DinB/YfiT-like putative metalloenzymes"/>
    <property type="match status" value="1"/>
</dbReference>
<reference evidence="2" key="1">
    <citation type="submission" date="2020-10" db="EMBL/GenBank/DDBJ databases">
        <title>Sequencing the genomes of 1000 actinobacteria strains.</title>
        <authorList>
            <person name="Klenk H.-P."/>
        </authorList>
    </citation>
    <scope>NUCLEOTIDE SEQUENCE</scope>
    <source>
        <strain evidence="2">DSM 45354</strain>
    </source>
</reference>
<keyword evidence="3" id="KW-1185">Reference proteome</keyword>
<dbReference type="InterPro" id="IPR034660">
    <property type="entry name" value="DinB/YfiT-like"/>
</dbReference>
<proteinExistence type="predicted"/>
<dbReference type="InterPro" id="IPR017517">
    <property type="entry name" value="Maleyloyr_isom"/>
</dbReference>
<dbReference type="AlphaFoldDB" id="A0A927N209"/>
<dbReference type="EMBL" id="JADBEM010000001">
    <property type="protein sequence ID" value="MBE1607467.1"/>
    <property type="molecule type" value="Genomic_DNA"/>
</dbReference>
<gene>
    <name evidence="2" type="ORF">HEB94_004315</name>
</gene>
<sequence length="270" mass="29095">MTTSDVDTGVPGIPRLAEGLRAHTAAFAHALEGADPTTHVPTCPEWRVRDLVAHIGQAHRWAAELVRSREPGTVPDPRDVDPGPREGWSGWLLEGAEDLIAAVEITGADTAVWTVLGQRPAVFWLRRMLNDTSVHLADAALLRGAAFEIAPDLAADAIGEGLEILSAPGLEAFRPDLAVLSGQGETIVLRAEGLRAGWRITRTPDGVRWERLAADGDTGEGAVVERDVVMHGSVRDLLLVFTRRVAVDESAVTVTGDRRILDHWLANTVF</sequence>
<dbReference type="PANTHER" id="PTHR40758">
    <property type="entry name" value="CONSERVED PROTEIN"/>
    <property type="match status" value="1"/>
</dbReference>
<name>A0A927N209_9ACTN</name>
<dbReference type="GO" id="GO:0046872">
    <property type="term" value="F:metal ion binding"/>
    <property type="evidence" value="ECO:0007669"/>
    <property type="project" value="InterPro"/>
</dbReference>
<organism evidence="2 3">
    <name type="scientific">Actinopolymorpha pittospori</name>
    <dbReference type="NCBI Taxonomy" id="648752"/>
    <lineage>
        <taxon>Bacteria</taxon>
        <taxon>Bacillati</taxon>
        <taxon>Actinomycetota</taxon>
        <taxon>Actinomycetes</taxon>
        <taxon>Propionibacteriales</taxon>
        <taxon>Actinopolymorphaceae</taxon>
        <taxon>Actinopolymorpha</taxon>
    </lineage>
</organism>
<dbReference type="Proteomes" id="UP000638648">
    <property type="component" value="Unassembled WGS sequence"/>
</dbReference>
<evidence type="ECO:0000313" key="3">
    <source>
        <dbReference type="Proteomes" id="UP000638648"/>
    </source>
</evidence>
<evidence type="ECO:0000259" key="1">
    <source>
        <dbReference type="Pfam" id="PF11716"/>
    </source>
</evidence>
<protein>
    <submittedName>
        <fullName evidence="2">Uncharacterized protein (TIGR03083 family)</fullName>
    </submittedName>
</protein>
<dbReference type="Pfam" id="PF11716">
    <property type="entry name" value="MDMPI_N"/>
    <property type="match status" value="1"/>
</dbReference>
<accession>A0A927N209</accession>
<dbReference type="NCBIfam" id="TIGR03083">
    <property type="entry name" value="maleylpyruvate isomerase family mycothiol-dependent enzyme"/>
    <property type="match status" value="1"/>
</dbReference>
<dbReference type="GO" id="GO:0005886">
    <property type="term" value="C:plasma membrane"/>
    <property type="evidence" value="ECO:0007669"/>
    <property type="project" value="TreeGrafter"/>
</dbReference>